<gene>
    <name evidence="4" type="ORF">ISALK_13975</name>
</gene>
<evidence type="ECO:0000313" key="4">
    <source>
        <dbReference type="EMBL" id="NBG89591.1"/>
    </source>
</evidence>
<proteinExistence type="predicted"/>
<comment type="caution">
    <text evidence="4">The sequence shown here is derived from an EMBL/GenBank/DDBJ whole genome shotgun (WGS) entry which is preliminary data.</text>
</comment>
<reference evidence="4 5" key="1">
    <citation type="submission" date="2019-04" db="EMBL/GenBank/DDBJ databases">
        <title>Isachenkonia alkalipeptolytica gen. nov. sp. nov. a new anaerobic, alkiliphilic organothrophic bacterium capable to reduce synthesized ferrihydrite isolated from a soda lake.</title>
        <authorList>
            <person name="Toshchakov S.V."/>
            <person name="Zavarzina D.G."/>
            <person name="Zhilina T.N."/>
            <person name="Kostrikina N.A."/>
            <person name="Kublanov I.V."/>
        </authorList>
    </citation>
    <scope>NUCLEOTIDE SEQUENCE [LARGE SCALE GENOMIC DNA]</scope>
    <source>
        <strain evidence="4 5">Z-1701</strain>
    </source>
</reference>
<keyword evidence="1 3" id="KW-0732">Signal</keyword>
<keyword evidence="5" id="KW-1185">Reference proteome</keyword>
<accession>A0AA44BGT7</accession>
<evidence type="ECO:0000256" key="1">
    <source>
        <dbReference type="ARBA" id="ARBA00022729"/>
    </source>
</evidence>
<dbReference type="AlphaFoldDB" id="A0AA44BGT7"/>
<evidence type="ECO:0000313" key="5">
    <source>
        <dbReference type="Proteomes" id="UP000449710"/>
    </source>
</evidence>
<evidence type="ECO:0008006" key="6">
    <source>
        <dbReference type="Google" id="ProtNLM"/>
    </source>
</evidence>
<protein>
    <recommendedName>
        <fullName evidence="6">DUF4352 domain-containing protein</fullName>
    </recommendedName>
</protein>
<dbReference type="RefSeq" id="WP_160723405.1">
    <property type="nucleotide sequence ID" value="NZ_SUMG01000032.1"/>
</dbReference>
<dbReference type="EMBL" id="SUMG01000032">
    <property type="protein sequence ID" value="NBG89591.1"/>
    <property type="molecule type" value="Genomic_DNA"/>
</dbReference>
<dbReference type="InterPro" id="IPR029050">
    <property type="entry name" value="Immunoprotect_excell_Ig-like"/>
</dbReference>
<name>A0AA44BGT7_9CLOT</name>
<dbReference type="Proteomes" id="UP000449710">
    <property type="component" value="Unassembled WGS sequence"/>
</dbReference>
<evidence type="ECO:0000256" key="2">
    <source>
        <dbReference type="SAM" id="MobiDB-lite"/>
    </source>
</evidence>
<sequence>MRRLLLVMLLVLMMIVPGCSESNDHEDATAGEETEDSNEEGESIDEDEPIDEEDEGEAGEFETAVGETVSNESGDFTLINRASDIPTQEDGPIVLNIPQVNTAYAELKGEMVDYLERDSMHYIQIDMEVENTSSETIEFYASQATITTNTGEQLESDFWLSDHIEGTYIGEVRKSGSQFFILENSEAEDIEWVRIIISGPTDEDWETLGEGMDFKVEF</sequence>
<feature type="chain" id="PRO_5041243865" description="DUF4352 domain-containing protein" evidence="3">
    <location>
        <begin position="23"/>
        <end position="218"/>
    </location>
</feature>
<evidence type="ECO:0000256" key="3">
    <source>
        <dbReference type="SAM" id="SignalP"/>
    </source>
</evidence>
<feature type="compositionally biased region" description="Acidic residues" evidence="2">
    <location>
        <begin position="29"/>
        <end position="60"/>
    </location>
</feature>
<organism evidence="4 5">
    <name type="scientific">Isachenkonia alkalipeptolytica</name>
    <dbReference type="NCBI Taxonomy" id="2565777"/>
    <lineage>
        <taxon>Bacteria</taxon>
        <taxon>Bacillati</taxon>
        <taxon>Bacillota</taxon>
        <taxon>Clostridia</taxon>
        <taxon>Eubacteriales</taxon>
        <taxon>Clostridiaceae</taxon>
        <taxon>Isachenkonia</taxon>
    </lineage>
</organism>
<dbReference type="Gene3D" id="2.60.40.1240">
    <property type="match status" value="1"/>
</dbReference>
<feature type="region of interest" description="Disordered" evidence="2">
    <location>
        <begin position="20"/>
        <end position="76"/>
    </location>
</feature>
<feature type="signal peptide" evidence="3">
    <location>
        <begin position="1"/>
        <end position="22"/>
    </location>
</feature>